<dbReference type="EnsemblMetazoa" id="MESCA002692-RA">
    <property type="protein sequence ID" value="MESCA002692-PA"/>
    <property type="gene ID" value="MESCA002692"/>
</dbReference>
<evidence type="ECO:0008006" key="3">
    <source>
        <dbReference type="Google" id="ProtNLM"/>
    </source>
</evidence>
<reference evidence="1" key="2">
    <citation type="submission" date="2015-06" db="UniProtKB">
        <authorList>
            <consortium name="EnsemblMetazoa"/>
        </authorList>
    </citation>
    <scope>IDENTIFICATION</scope>
</reference>
<evidence type="ECO:0000313" key="1">
    <source>
        <dbReference type="EnsemblMetazoa" id="MESCA002692-PA"/>
    </source>
</evidence>
<organism evidence="1 2">
    <name type="scientific">Megaselia scalaris</name>
    <name type="common">Humpbacked fly</name>
    <name type="synonym">Phora scalaris</name>
    <dbReference type="NCBI Taxonomy" id="36166"/>
    <lineage>
        <taxon>Eukaryota</taxon>
        <taxon>Metazoa</taxon>
        <taxon>Ecdysozoa</taxon>
        <taxon>Arthropoda</taxon>
        <taxon>Hexapoda</taxon>
        <taxon>Insecta</taxon>
        <taxon>Pterygota</taxon>
        <taxon>Neoptera</taxon>
        <taxon>Endopterygota</taxon>
        <taxon>Diptera</taxon>
        <taxon>Brachycera</taxon>
        <taxon>Muscomorpha</taxon>
        <taxon>Platypezoidea</taxon>
        <taxon>Phoridae</taxon>
        <taxon>Megaseliini</taxon>
        <taxon>Megaselia</taxon>
    </lineage>
</organism>
<proteinExistence type="predicted"/>
<sequence>MTLKDKWSSILPYADDIDIIWRTPSEIIDKFLAIEKGANYVGLNVNGSKTKYMVSSRNQQRHNDLGSNITMGHHNIKIVKNFMYLSSEVTSDNNISAEIRTRIILGSICIGEPSETVAIQTSIVQKKSSASSTIRS</sequence>
<protein>
    <recommendedName>
        <fullName evidence="3">Reverse transcriptase domain-containing protein</fullName>
    </recommendedName>
</protein>
<name>T1GH10_MEGSC</name>
<dbReference type="STRING" id="36166.T1GH10"/>
<dbReference type="HOGENOM" id="CLU_1877791_0_0_1"/>
<dbReference type="PANTHER" id="PTHR47027">
    <property type="entry name" value="REVERSE TRANSCRIPTASE DOMAIN-CONTAINING PROTEIN"/>
    <property type="match status" value="1"/>
</dbReference>
<dbReference type="EMBL" id="CAQQ02041031">
    <property type="status" value="NOT_ANNOTATED_CDS"/>
    <property type="molecule type" value="Genomic_DNA"/>
</dbReference>
<dbReference type="AlphaFoldDB" id="T1GH10"/>
<keyword evidence="2" id="KW-1185">Reference proteome</keyword>
<accession>T1GH10</accession>
<dbReference type="Proteomes" id="UP000015102">
    <property type="component" value="Unassembled WGS sequence"/>
</dbReference>
<dbReference type="PANTHER" id="PTHR47027:SF29">
    <property type="entry name" value="C2H2-TYPE DOMAIN-CONTAINING PROTEIN"/>
    <property type="match status" value="1"/>
</dbReference>
<dbReference type="OMA" id="ICIGEPS"/>
<evidence type="ECO:0000313" key="2">
    <source>
        <dbReference type="Proteomes" id="UP000015102"/>
    </source>
</evidence>
<reference evidence="2" key="1">
    <citation type="submission" date="2013-02" db="EMBL/GenBank/DDBJ databases">
        <authorList>
            <person name="Hughes D."/>
        </authorList>
    </citation>
    <scope>NUCLEOTIDE SEQUENCE</scope>
    <source>
        <strain>Durham</strain>
        <strain evidence="2">NC isolate 2 -- Noor lab</strain>
    </source>
</reference>